<gene>
    <name evidence="2" type="ORF">MUO15_04840</name>
</gene>
<keyword evidence="1" id="KW-1133">Transmembrane helix</keyword>
<keyword evidence="1" id="KW-0812">Transmembrane</keyword>
<accession>A0ABY4HE52</accession>
<evidence type="ECO:0000256" key="1">
    <source>
        <dbReference type="SAM" id="Phobius"/>
    </source>
</evidence>
<dbReference type="RefSeq" id="WP_245033936.1">
    <property type="nucleotide sequence ID" value="NZ_CP095075.1"/>
</dbReference>
<dbReference type="Proteomes" id="UP000830326">
    <property type="component" value="Chromosome"/>
</dbReference>
<organism evidence="2 3">
    <name type="scientific">Halobacillus amylolyticus</name>
    <dbReference type="NCBI Taxonomy" id="2932259"/>
    <lineage>
        <taxon>Bacteria</taxon>
        <taxon>Bacillati</taxon>
        <taxon>Bacillota</taxon>
        <taxon>Bacilli</taxon>
        <taxon>Bacillales</taxon>
        <taxon>Bacillaceae</taxon>
        <taxon>Halobacillus</taxon>
    </lineage>
</organism>
<evidence type="ECO:0000313" key="3">
    <source>
        <dbReference type="Proteomes" id="UP000830326"/>
    </source>
</evidence>
<sequence length="84" mass="9391">MDNLEYTRKTFLWVLPFLTIGTLFGLSLAMSIAESTETSYITLILVIAGVSAVEFIFLLIRKWIIPVTVISVILILLALGQYVI</sequence>
<protein>
    <submittedName>
        <fullName evidence="2">Uncharacterized protein</fullName>
    </submittedName>
</protein>
<proteinExistence type="predicted"/>
<dbReference type="EMBL" id="CP095075">
    <property type="protein sequence ID" value="UOR12841.1"/>
    <property type="molecule type" value="Genomic_DNA"/>
</dbReference>
<keyword evidence="1" id="KW-0472">Membrane</keyword>
<keyword evidence="3" id="KW-1185">Reference proteome</keyword>
<feature type="transmembrane region" description="Helical" evidence="1">
    <location>
        <begin position="12"/>
        <end position="33"/>
    </location>
</feature>
<feature type="transmembrane region" description="Helical" evidence="1">
    <location>
        <begin position="39"/>
        <end position="58"/>
    </location>
</feature>
<reference evidence="2" key="1">
    <citation type="submission" date="2022-04" db="EMBL/GenBank/DDBJ databases">
        <title>Halobacillus sp. isolated from saltern.</title>
        <authorList>
            <person name="Won M."/>
            <person name="Lee C.-M."/>
            <person name="Woen H.-Y."/>
            <person name="Kwon S.-W."/>
        </authorList>
    </citation>
    <scope>NUCLEOTIDE SEQUENCE</scope>
    <source>
        <strain evidence="2">SSHM10-5</strain>
    </source>
</reference>
<name>A0ABY4HE52_9BACI</name>
<feature type="transmembrane region" description="Helical" evidence="1">
    <location>
        <begin position="63"/>
        <end position="83"/>
    </location>
</feature>
<evidence type="ECO:0000313" key="2">
    <source>
        <dbReference type="EMBL" id="UOR12841.1"/>
    </source>
</evidence>